<evidence type="ECO:0000313" key="1">
    <source>
        <dbReference type="Proteomes" id="UP000515125"/>
    </source>
</evidence>
<dbReference type="Gene3D" id="2.130.10.10">
    <property type="entry name" value="YVTN repeat-like/Quinoprotein amine dehydrogenase"/>
    <property type="match status" value="1"/>
</dbReference>
<dbReference type="GeneID" id="34621699"/>
<dbReference type="AlphaFoldDB" id="A0A6P6S2N6"/>
<name>A0A6P6S2N6_9EIME</name>
<protein>
    <submittedName>
        <fullName evidence="2">Uncharacterized protein LOC34621699</fullName>
    </submittedName>
</protein>
<dbReference type="RefSeq" id="XP_026193540.1">
    <property type="nucleotide sequence ID" value="XM_026337755.1"/>
</dbReference>
<evidence type="ECO:0000313" key="2">
    <source>
        <dbReference type="RefSeq" id="XP_026193540.1"/>
    </source>
</evidence>
<dbReference type="SUPFAM" id="SSF50978">
    <property type="entry name" value="WD40 repeat-like"/>
    <property type="match status" value="1"/>
</dbReference>
<sequence length="241" mass="26534">MCDGVTLEDLRNQIDGGQQTVETGQAMKFTYKRRLFSSANDDHELIVPASTRAVKVNKFQSDALQVYTADERGSIRLWDLSKVQERSALEAPNTPSKNREIIRLVGETEDKVSRCDTNAASATKMRRGVMAMYSRTFLTQPSSDWTDKGNVEPDGISMLRKRRDGTQEAALLCESTGHDGAVMGLDLCDAEAILDLAYKEDGSGSAANVYPRWVLSVGADRVVKAWTLDLKPLGQLNQVSA</sequence>
<dbReference type="OrthoDB" id="345963at2759"/>
<dbReference type="InterPro" id="IPR015943">
    <property type="entry name" value="WD40/YVTN_repeat-like_dom_sf"/>
</dbReference>
<dbReference type="Proteomes" id="UP000515125">
    <property type="component" value="Unplaced"/>
</dbReference>
<reference evidence="2" key="1">
    <citation type="submission" date="2025-08" db="UniProtKB">
        <authorList>
            <consortium name="RefSeq"/>
        </authorList>
    </citation>
    <scope>IDENTIFICATION</scope>
</reference>
<organism evidence="1 2">
    <name type="scientific">Cyclospora cayetanensis</name>
    <dbReference type="NCBI Taxonomy" id="88456"/>
    <lineage>
        <taxon>Eukaryota</taxon>
        <taxon>Sar</taxon>
        <taxon>Alveolata</taxon>
        <taxon>Apicomplexa</taxon>
        <taxon>Conoidasida</taxon>
        <taxon>Coccidia</taxon>
        <taxon>Eucoccidiorida</taxon>
        <taxon>Eimeriorina</taxon>
        <taxon>Eimeriidae</taxon>
        <taxon>Cyclospora</taxon>
    </lineage>
</organism>
<dbReference type="InterPro" id="IPR036322">
    <property type="entry name" value="WD40_repeat_dom_sf"/>
</dbReference>
<proteinExistence type="predicted"/>
<gene>
    <name evidence="2" type="primary">LOC34621699</name>
</gene>
<accession>A0A6P6S2N6</accession>
<keyword evidence="1" id="KW-1185">Reference proteome</keyword>